<dbReference type="GO" id="GO:0030145">
    <property type="term" value="F:manganese ion binding"/>
    <property type="evidence" value="ECO:0007669"/>
    <property type="project" value="InterPro"/>
</dbReference>
<dbReference type="EMBL" id="CAEZTT010000129">
    <property type="protein sequence ID" value="CAB4582212.1"/>
    <property type="molecule type" value="Genomic_DNA"/>
</dbReference>
<dbReference type="GO" id="GO:0006508">
    <property type="term" value="P:proteolysis"/>
    <property type="evidence" value="ECO:0007669"/>
    <property type="project" value="UniProtKB-KW"/>
</dbReference>
<dbReference type="Gene3D" id="3.40.630.10">
    <property type="entry name" value="Zn peptidases"/>
    <property type="match status" value="1"/>
</dbReference>
<evidence type="ECO:0000256" key="2">
    <source>
        <dbReference type="ARBA" id="ARBA00022438"/>
    </source>
</evidence>
<gene>
    <name evidence="6" type="ORF">UFOPK1726_01007</name>
</gene>
<dbReference type="PRINTS" id="PR00481">
    <property type="entry name" value="LAMNOPPTDASE"/>
</dbReference>
<dbReference type="GO" id="GO:0005737">
    <property type="term" value="C:cytoplasm"/>
    <property type="evidence" value="ECO:0007669"/>
    <property type="project" value="InterPro"/>
</dbReference>
<dbReference type="GO" id="GO:0070006">
    <property type="term" value="F:metalloaminopeptidase activity"/>
    <property type="evidence" value="ECO:0007669"/>
    <property type="project" value="InterPro"/>
</dbReference>
<keyword evidence="3" id="KW-0645">Protease</keyword>
<reference evidence="6" key="1">
    <citation type="submission" date="2020-05" db="EMBL/GenBank/DDBJ databases">
        <authorList>
            <person name="Chiriac C."/>
            <person name="Salcher M."/>
            <person name="Ghai R."/>
            <person name="Kavagutti S V."/>
        </authorList>
    </citation>
    <scope>NUCLEOTIDE SEQUENCE</scope>
</reference>
<dbReference type="PANTHER" id="PTHR11963:SF23">
    <property type="entry name" value="CYTOSOL AMINOPEPTIDASE"/>
    <property type="match status" value="1"/>
</dbReference>
<evidence type="ECO:0000259" key="5">
    <source>
        <dbReference type="PROSITE" id="PS00631"/>
    </source>
</evidence>
<dbReference type="InterPro" id="IPR000819">
    <property type="entry name" value="Peptidase_M17_C"/>
</dbReference>
<proteinExistence type="inferred from homology"/>
<dbReference type="InterPro" id="IPR011356">
    <property type="entry name" value="Leucine_aapep/pepB"/>
</dbReference>
<sequence>MKLEYKPKGAKQHIALVGKGITFDTGGISLKPGLNMHDMKFDMSGAGTVVASIIAIADLGLKIHVTAWAALAENMPSGTASRPGDVLKIYGGKTVEVLNTDAEGRLVLADALVKANESKPNYIVDIATLTGAQVLGMGLRTGAIMANNDEFRSEVHAAAQSTGEDMWPMPLPEFLRNEINSSVADLANIGSGKGGGMQLAGIFLREFVPKDLPWVHLDVAGPAYSQGSAYAYNTIGSTGFAIRTMVELARRIAAR</sequence>
<dbReference type="PROSITE" id="PS00631">
    <property type="entry name" value="CYTOSOL_AP"/>
    <property type="match status" value="1"/>
</dbReference>
<protein>
    <submittedName>
        <fullName evidence="6">Unannotated protein</fullName>
    </submittedName>
</protein>
<dbReference type="CDD" id="cd00433">
    <property type="entry name" value="Peptidase_M17"/>
    <property type="match status" value="1"/>
</dbReference>
<keyword evidence="2" id="KW-0031">Aminopeptidase</keyword>
<dbReference type="Pfam" id="PF00883">
    <property type="entry name" value="Peptidase_M17"/>
    <property type="match status" value="1"/>
</dbReference>
<feature type="domain" description="Cytosol aminopeptidase" evidence="5">
    <location>
        <begin position="99"/>
        <end position="106"/>
    </location>
</feature>
<dbReference type="AlphaFoldDB" id="A0A6J6F0A6"/>
<evidence type="ECO:0000256" key="1">
    <source>
        <dbReference type="ARBA" id="ARBA00009528"/>
    </source>
</evidence>
<name>A0A6J6F0A6_9ZZZZ</name>
<evidence type="ECO:0000256" key="3">
    <source>
        <dbReference type="ARBA" id="ARBA00022670"/>
    </source>
</evidence>
<evidence type="ECO:0000313" key="6">
    <source>
        <dbReference type="EMBL" id="CAB4582212.1"/>
    </source>
</evidence>
<organism evidence="6">
    <name type="scientific">freshwater metagenome</name>
    <dbReference type="NCBI Taxonomy" id="449393"/>
    <lineage>
        <taxon>unclassified sequences</taxon>
        <taxon>metagenomes</taxon>
        <taxon>ecological metagenomes</taxon>
    </lineage>
</organism>
<dbReference type="SUPFAM" id="SSF53187">
    <property type="entry name" value="Zn-dependent exopeptidases"/>
    <property type="match status" value="1"/>
</dbReference>
<accession>A0A6J6F0A6</accession>
<evidence type="ECO:0000256" key="4">
    <source>
        <dbReference type="ARBA" id="ARBA00022801"/>
    </source>
</evidence>
<comment type="similarity">
    <text evidence="1">Belongs to the peptidase M17 family.</text>
</comment>
<keyword evidence="4" id="KW-0378">Hydrolase</keyword>
<dbReference type="PANTHER" id="PTHR11963">
    <property type="entry name" value="LEUCINE AMINOPEPTIDASE-RELATED"/>
    <property type="match status" value="1"/>
</dbReference>